<gene>
    <name evidence="2" type="ORF">HUT08_05265</name>
</gene>
<evidence type="ECO:0000313" key="3">
    <source>
        <dbReference type="Proteomes" id="UP000509303"/>
    </source>
</evidence>
<evidence type="ECO:0000256" key="1">
    <source>
        <dbReference type="SAM" id="SignalP"/>
    </source>
</evidence>
<accession>A0A7H8N519</accession>
<proteinExistence type="predicted"/>
<dbReference type="AlphaFoldDB" id="A0A7H8N519"/>
<dbReference type="RefSeq" id="WP_176160780.1">
    <property type="nucleotide sequence ID" value="NZ_CP054929.1"/>
</dbReference>
<dbReference type="Proteomes" id="UP000509303">
    <property type="component" value="Chromosome"/>
</dbReference>
<keyword evidence="3" id="KW-1185">Reference proteome</keyword>
<protein>
    <submittedName>
        <fullName evidence="2">Uncharacterized protein</fullName>
    </submittedName>
</protein>
<evidence type="ECO:0000313" key="2">
    <source>
        <dbReference type="EMBL" id="QKW49048.1"/>
    </source>
</evidence>
<keyword evidence="1" id="KW-0732">Signal</keyword>
<reference evidence="2 3" key="1">
    <citation type="submission" date="2020-06" db="EMBL/GenBank/DDBJ databases">
        <title>Genome mining for natural products.</title>
        <authorList>
            <person name="Zhang B."/>
            <person name="Shi J."/>
            <person name="Ge H."/>
        </authorList>
    </citation>
    <scope>NUCLEOTIDE SEQUENCE [LARGE SCALE GENOMIC DNA]</scope>
    <source>
        <strain evidence="2 3">NA00687</strain>
    </source>
</reference>
<name>A0A7H8N519_9ACTN</name>
<feature type="chain" id="PRO_5028840809" evidence="1">
    <location>
        <begin position="24"/>
        <end position="107"/>
    </location>
</feature>
<dbReference type="EMBL" id="CP054929">
    <property type="protein sequence ID" value="QKW49048.1"/>
    <property type="molecule type" value="Genomic_DNA"/>
</dbReference>
<feature type="signal peptide" evidence="1">
    <location>
        <begin position="1"/>
        <end position="23"/>
    </location>
</feature>
<sequence length="107" mass="11573">MRGKKVWGVGAAAFLVGAGTMFAATVLTDDDAKVTVQPESATNADDMPQTREGLIAAWTAELRKAGKEKPDGWKTLTTAEIRDRYLSQYFINAPDAENIDPGMARRG</sequence>
<organism evidence="2 3">
    <name type="scientific">Streptomyces buecherae</name>
    <dbReference type="NCBI Taxonomy" id="2763006"/>
    <lineage>
        <taxon>Bacteria</taxon>
        <taxon>Bacillati</taxon>
        <taxon>Actinomycetota</taxon>
        <taxon>Actinomycetes</taxon>
        <taxon>Kitasatosporales</taxon>
        <taxon>Streptomycetaceae</taxon>
        <taxon>Streptomyces</taxon>
    </lineage>
</organism>